<accession>A0ABY6NW67</accession>
<reference evidence="2" key="1">
    <citation type="submission" date="2022-10" db="EMBL/GenBank/DDBJ databases">
        <title>Rhodococcus sp.75.</title>
        <authorList>
            <person name="Sun M."/>
        </authorList>
    </citation>
    <scope>NUCLEOTIDE SEQUENCE</scope>
    <source>
        <strain evidence="2">75</strain>
    </source>
</reference>
<protein>
    <submittedName>
        <fullName evidence="2">Uncharacterized protein</fullName>
    </submittedName>
</protein>
<keyword evidence="1" id="KW-1133">Transmembrane helix</keyword>
<feature type="transmembrane region" description="Helical" evidence="1">
    <location>
        <begin position="118"/>
        <end position="141"/>
    </location>
</feature>
<evidence type="ECO:0000313" key="3">
    <source>
        <dbReference type="Proteomes" id="UP001164965"/>
    </source>
</evidence>
<gene>
    <name evidence="2" type="ORF">RHODO2019_10400</name>
</gene>
<proteinExistence type="predicted"/>
<organism evidence="2 3">
    <name type="scientific">Rhodococcus antarcticus</name>
    <dbReference type="NCBI Taxonomy" id="2987751"/>
    <lineage>
        <taxon>Bacteria</taxon>
        <taxon>Bacillati</taxon>
        <taxon>Actinomycetota</taxon>
        <taxon>Actinomycetes</taxon>
        <taxon>Mycobacteriales</taxon>
        <taxon>Nocardiaceae</taxon>
        <taxon>Rhodococcus</taxon>
    </lineage>
</organism>
<keyword evidence="3" id="KW-1185">Reference proteome</keyword>
<name>A0ABY6NW67_9NOCA</name>
<dbReference type="RefSeq" id="WP_265381733.1">
    <property type="nucleotide sequence ID" value="NZ_CP110615.1"/>
</dbReference>
<dbReference type="Proteomes" id="UP001164965">
    <property type="component" value="Chromosome"/>
</dbReference>
<dbReference type="EMBL" id="CP110615">
    <property type="protein sequence ID" value="UZJ23626.1"/>
    <property type="molecule type" value="Genomic_DNA"/>
</dbReference>
<feature type="transmembrane region" description="Helical" evidence="1">
    <location>
        <begin position="90"/>
        <end position="111"/>
    </location>
</feature>
<keyword evidence="1" id="KW-0472">Membrane</keyword>
<sequence>MAVTAALVLALLGGVIVGTSAFVAWASSPLTADLGYAMDVGARGHASFTVDPTFGDQLGGAGLSSTGDFTAVLADTDGVRAVESDWPTTVLLVGIAAGVLAGIAALAGLVVGERTPVLAVTAGAGVASVALLVVAVVKVLGTSTAPQADLGLTLGLGLGGYLALFGAALTALGGTGALLTATRGAPHP</sequence>
<evidence type="ECO:0000313" key="2">
    <source>
        <dbReference type="EMBL" id="UZJ23626.1"/>
    </source>
</evidence>
<evidence type="ECO:0000256" key="1">
    <source>
        <dbReference type="SAM" id="Phobius"/>
    </source>
</evidence>
<keyword evidence="1" id="KW-0812">Transmembrane</keyword>
<feature type="transmembrane region" description="Helical" evidence="1">
    <location>
        <begin position="161"/>
        <end position="181"/>
    </location>
</feature>